<dbReference type="SUPFAM" id="SSF52972">
    <property type="entry name" value="ITPase-like"/>
    <property type="match status" value="1"/>
</dbReference>
<comment type="similarity">
    <text evidence="1">Belongs to the HAM1 NTPase family.</text>
</comment>
<evidence type="ECO:0000256" key="1">
    <source>
        <dbReference type="ARBA" id="ARBA00008023"/>
    </source>
</evidence>
<name>A0A0G0E027_9BACT</name>
<organism evidence="3 4">
    <name type="scientific">Candidatus Roizmanbacteria bacterium GW2011_GWC2_35_12</name>
    <dbReference type="NCBI Taxonomy" id="1618485"/>
    <lineage>
        <taxon>Bacteria</taxon>
        <taxon>Candidatus Roizmaniibacteriota</taxon>
    </lineage>
</organism>
<dbReference type="EMBL" id="LBPX01000001">
    <property type="protein sequence ID" value="KKP68580.1"/>
    <property type="molecule type" value="Genomic_DNA"/>
</dbReference>
<gene>
    <name evidence="3" type="ORF">UR63_C0001G0030</name>
</gene>
<keyword evidence="2" id="KW-0378">Hydrolase</keyword>
<dbReference type="InterPro" id="IPR002637">
    <property type="entry name" value="RdgB/HAM1"/>
</dbReference>
<dbReference type="PANTHER" id="PTHR11067">
    <property type="entry name" value="INOSINE TRIPHOSPHATE PYROPHOSPHATASE/HAM1 PROTEIN"/>
    <property type="match status" value="1"/>
</dbReference>
<dbReference type="CDD" id="cd00515">
    <property type="entry name" value="HAM1"/>
    <property type="match status" value="1"/>
</dbReference>
<dbReference type="Gene3D" id="3.90.950.10">
    <property type="match status" value="1"/>
</dbReference>
<comment type="caution">
    <text evidence="3">The sequence shown here is derived from an EMBL/GenBank/DDBJ whole genome shotgun (WGS) entry which is preliminary data.</text>
</comment>
<dbReference type="PANTHER" id="PTHR11067:SF9">
    <property type="entry name" value="INOSINE TRIPHOSPHATE PYROPHOSPHATASE"/>
    <property type="match status" value="1"/>
</dbReference>
<dbReference type="GO" id="GO:0005829">
    <property type="term" value="C:cytosol"/>
    <property type="evidence" value="ECO:0007669"/>
    <property type="project" value="TreeGrafter"/>
</dbReference>
<dbReference type="AlphaFoldDB" id="A0A0G0E027"/>
<dbReference type="GO" id="GO:0009143">
    <property type="term" value="P:nucleoside triphosphate catabolic process"/>
    <property type="evidence" value="ECO:0007669"/>
    <property type="project" value="InterPro"/>
</dbReference>
<accession>A0A0G0E027</accession>
<dbReference type="Proteomes" id="UP000034127">
    <property type="component" value="Unassembled WGS sequence"/>
</dbReference>
<sequence length="218" mass="24681">MKNILVATHNPAKLEELRFGLKKLEELGITLLSLNDVGVEKEPEETGKTFEENSLLKAKFYSNLTGLPTIADDGGLVIPYLNNGPGVKSKRWPGYEASDEELIAYTLLNLKNVKQPQRTAYLETCICFYAPTPGVSLGRSNKLQLHPRGVVVFEQEKIKGYIAEKPTGRPTNGYPFRALFIVDEFNKYYDELTEQEHLEVNHRLKALKRLTKKLLSML</sequence>
<proteinExistence type="inferred from homology"/>
<evidence type="ECO:0000313" key="3">
    <source>
        <dbReference type="EMBL" id="KKP68580.1"/>
    </source>
</evidence>
<reference evidence="3 4" key="1">
    <citation type="journal article" date="2015" name="Nature">
        <title>rRNA introns, odd ribosomes, and small enigmatic genomes across a large radiation of phyla.</title>
        <authorList>
            <person name="Brown C.T."/>
            <person name="Hug L.A."/>
            <person name="Thomas B.C."/>
            <person name="Sharon I."/>
            <person name="Castelle C.J."/>
            <person name="Singh A."/>
            <person name="Wilkins M.J."/>
            <person name="Williams K.H."/>
            <person name="Banfield J.F."/>
        </authorList>
    </citation>
    <scope>NUCLEOTIDE SEQUENCE [LARGE SCALE GENOMIC DNA]</scope>
</reference>
<dbReference type="GO" id="GO:0047429">
    <property type="term" value="F:nucleoside triphosphate diphosphatase activity"/>
    <property type="evidence" value="ECO:0007669"/>
    <property type="project" value="InterPro"/>
</dbReference>
<dbReference type="Pfam" id="PF01725">
    <property type="entry name" value="Ham1p_like"/>
    <property type="match status" value="1"/>
</dbReference>
<dbReference type="InterPro" id="IPR029001">
    <property type="entry name" value="ITPase-like_fam"/>
</dbReference>
<protein>
    <submittedName>
        <fullName evidence="3">Non-canonical purine NTP pyrophosphatase</fullName>
    </submittedName>
</protein>
<evidence type="ECO:0000256" key="2">
    <source>
        <dbReference type="ARBA" id="ARBA00022801"/>
    </source>
</evidence>
<evidence type="ECO:0000313" key="4">
    <source>
        <dbReference type="Proteomes" id="UP000034127"/>
    </source>
</evidence>